<evidence type="ECO:0000313" key="2">
    <source>
        <dbReference type="EMBL" id="KAK5947719.1"/>
    </source>
</evidence>
<evidence type="ECO:0000313" key="3">
    <source>
        <dbReference type="Proteomes" id="UP001316803"/>
    </source>
</evidence>
<keyword evidence="3" id="KW-1185">Reference proteome</keyword>
<dbReference type="EMBL" id="JAKLMC020000083">
    <property type="protein sequence ID" value="KAK5947719.1"/>
    <property type="molecule type" value="Genomic_DNA"/>
</dbReference>
<dbReference type="AlphaFoldDB" id="A0AAN8I209"/>
<comment type="caution">
    <text evidence="2">The sequence shown here is derived from an EMBL/GenBank/DDBJ whole genome shotgun (WGS) entry which is preliminary data.</text>
</comment>
<name>A0AAN8I209_9EURO</name>
<reference evidence="2 3" key="1">
    <citation type="submission" date="2022-12" db="EMBL/GenBank/DDBJ databases">
        <title>Genomic features and morphological characterization of a novel Knufia sp. strain isolated from spacecraft assembly facility.</title>
        <authorList>
            <person name="Teixeira M."/>
            <person name="Chander A.M."/>
            <person name="Stajich J.E."/>
            <person name="Venkateswaran K."/>
        </authorList>
    </citation>
    <scope>NUCLEOTIDE SEQUENCE [LARGE SCALE GENOMIC DNA]</scope>
    <source>
        <strain evidence="2 3">FJI-L2-BK-P2</strain>
    </source>
</reference>
<feature type="signal peptide" evidence="1">
    <location>
        <begin position="1"/>
        <end position="24"/>
    </location>
</feature>
<evidence type="ECO:0008006" key="4">
    <source>
        <dbReference type="Google" id="ProtNLM"/>
    </source>
</evidence>
<keyword evidence="1" id="KW-0732">Signal</keyword>
<dbReference type="Proteomes" id="UP001316803">
    <property type="component" value="Unassembled WGS sequence"/>
</dbReference>
<evidence type="ECO:0000256" key="1">
    <source>
        <dbReference type="SAM" id="SignalP"/>
    </source>
</evidence>
<organism evidence="2 3">
    <name type="scientific">Knufia fluminis</name>
    <dbReference type="NCBI Taxonomy" id="191047"/>
    <lineage>
        <taxon>Eukaryota</taxon>
        <taxon>Fungi</taxon>
        <taxon>Dikarya</taxon>
        <taxon>Ascomycota</taxon>
        <taxon>Pezizomycotina</taxon>
        <taxon>Eurotiomycetes</taxon>
        <taxon>Chaetothyriomycetidae</taxon>
        <taxon>Chaetothyriales</taxon>
        <taxon>Trichomeriaceae</taxon>
        <taxon>Knufia</taxon>
    </lineage>
</organism>
<gene>
    <name evidence="2" type="ORF">OHC33_011265</name>
</gene>
<proteinExistence type="predicted"/>
<accession>A0AAN8I209</accession>
<protein>
    <recommendedName>
        <fullName evidence="4">DUF4157 domain-containing protein</fullName>
    </recommendedName>
</protein>
<sequence>MYLRCSQSPVLLVLFSLRSFLGRAQDQNGEIISSFPHGAFEVHDNTSAGYLLTIPLPPPFELNDSFQLNVQSVKAIKQNLATVLPQLNVSEDIVSIKVEEGAPLINSTIIELFTQDNTNRSMALRPRQNDNGINDFFEGLGGAASDIGCAAFAGGGVPGFLAAAAIFEGQNSRSQGITTDQDYFVHALYGDTASSASIRVFYNARYAPGFDNNIHAVTFSRRIYTRFPPAVFGDSRFETMTSLLTHEIQHVKQYASFNHDLNSFGYQYLFQYCKAGFNYNDPRFTLEEDARRQEWFSHPADIILLPEFSSDITHQPPRPALLRSLEKE</sequence>
<feature type="chain" id="PRO_5042821446" description="DUF4157 domain-containing protein" evidence="1">
    <location>
        <begin position="25"/>
        <end position="328"/>
    </location>
</feature>